<feature type="region of interest" description="Disordered" evidence="1">
    <location>
        <begin position="907"/>
        <end position="941"/>
    </location>
</feature>
<reference evidence="3" key="1">
    <citation type="submission" date="2020-03" db="EMBL/GenBank/DDBJ databases">
        <title>Hybrid Assembly of Korean Phytophthora infestans isolates.</title>
        <authorList>
            <person name="Prokchorchik M."/>
            <person name="Lee Y."/>
            <person name="Seo J."/>
            <person name="Cho J.-H."/>
            <person name="Park Y.-E."/>
            <person name="Jang D.-C."/>
            <person name="Im J.-S."/>
            <person name="Choi J.-G."/>
            <person name="Park H.-J."/>
            <person name="Lee G.-B."/>
            <person name="Lee Y.-G."/>
            <person name="Hong S.-Y."/>
            <person name="Cho K."/>
            <person name="Sohn K.H."/>
        </authorList>
    </citation>
    <scope>NUCLEOTIDE SEQUENCE</scope>
    <source>
        <strain evidence="3">KR_2_A2</strain>
    </source>
</reference>
<dbReference type="EMBL" id="JAACNO010002339">
    <property type="protein sequence ID" value="KAF4134025.1"/>
    <property type="molecule type" value="Genomic_DNA"/>
</dbReference>
<keyword evidence="2" id="KW-0812">Transmembrane</keyword>
<feature type="compositionally biased region" description="Basic and acidic residues" evidence="1">
    <location>
        <begin position="911"/>
        <end position="923"/>
    </location>
</feature>
<feature type="region of interest" description="Disordered" evidence="1">
    <location>
        <begin position="475"/>
        <end position="500"/>
    </location>
</feature>
<keyword evidence="2" id="KW-1133">Transmembrane helix</keyword>
<feature type="compositionally biased region" description="Low complexity" evidence="1">
    <location>
        <begin position="9"/>
        <end position="20"/>
    </location>
</feature>
<gene>
    <name evidence="3" type="ORF">GN958_ATG16707</name>
</gene>
<evidence type="ECO:0000256" key="1">
    <source>
        <dbReference type="SAM" id="MobiDB-lite"/>
    </source>
</evidence>
<dbReference type="AlphaFoldDB" id="A0A8S9TZ14"/>
<accession>A0A8S9TZ14</accession>
<evidence type="ECO:0000313" key="4">
    <source>
        <dbReference type="Proteomes" id="UP000704712"/>
    </source>
</evidence>
<proteinExistence type="predicted"/>
<organism evidence="3 4">
    <name type="scientific">Phytophthora infestans</name>
    <name type="common">Potato late blight agent</name>
    <name type="synonym">Botrytis infestans</name>
    <dbReference type="NCBI Taxonomy" id="4787"/>
    <lineage>
        <taxon>Eukaryota</taxon>
        <taxon>Sar</taxon>
        <taxon>Stramenopiles</taxon>
        <taxon>Oomycota</taxon>
        <taxon>Peronosporomycetes</taxon>
        <taxon>Peronosporales</taxon>
        <taxon>Peronosporaceae</taxon>
        <taxon>Phytophthora</taxon>
    </lineage>
</organism>
<keyword evidence="2" id="KW-0472">Membrane</keyword>
<feature type="transmembrane region" description="Helical" evidence="2">
    <location>
        <begin position="875"/>
        <end position="896"/>
    </location>
</feature>
<feature type="region of interest" description="Disordered" evidence="1">
    <location>
        <begin position="154"/>
        <end position="174"/>
    </location>
</feature>
<comment type="caution">
    <text evidence="3">The sequence shown here is derived from an EMBL/GenBank/DDBJ whole genome shotgun (WGS) entry which is preliminary data.</text>
</comment>
<sequence>MIPTAQPQSSDISSGSGSAGKEMPTSCEISDGDKAFGIQVVTDVACAAGGLGCYNDHCRYCKVIDTLKSAHLESCETLGALFPSIAPLTVSTGACIVSSGDAAVGVGGMTDPLCLYGGIGCFNDHCRFCQSKPTPQSSHFVLCSWAEDSSSGSDSLEGSAGDAGSDRHLATESTEATPAEIAGACTMKASDGDVAVGINIITDATCASGGSGCIDNICRLCKTEDTTQSASFNFCPAGVSKTCSTTVSAGDAAVGINIITDASCAQGGLGCIDSVCRFCQTTTTPQSAAFVACASIGTTTTQTPVTSATTPSITACTIAAAAGDIAAGINIVTDKSCVSGGLGCIDSVCRFCRISTSSLSSAYVDCAVITGTTTQTSTPGPTPASTPPTKANTPSIVFDCFRTISGGDKAVGLDIASDIRCSEGGAGCLDEVCRYCKRFDTVQSQSYIDCSTIPSSSIGSDITFVSIPLVTDSDTPERMLEEDSFGSTDDSYSTDASNASDKSYEGAATCVMTVSSGDAAVGINIVTDTSCSSGGTGCVDSVCRYCKTKDTEQSAHLSSCPSTTTAPTAITKTCPTTVSDGDASVGINIITDTSCANGGLGCIDSICRYCKTKLTDQSAHFGSCSDYSSTSISSPPATVAPVTTPTSTSPIYSIPVDCYQTASNGDKSLGLDIVTDMRCGDGGVGCLDSICRFCKRFETPQSYSYMSCSDIPVSDTGADIAFKVIVTDDTLESTSAERIVALHKSEEFLLVQTDDICANVSLADGQAAGGIGVVLDTAHCPEGLASGCIGNEGCRYCKRFPTNVSEYLEYCAIANSTGVAYALSGLSPSTADASSFSGGAGNTGSLYTEAGSISVETQASNEGTPKFFMSGTIQWIAIAAACAGVVIVVALAAIGINRTIQNLAAHNTRSSGKDKVKPDDENRPSVLVASNVGEPGIISDV</sequence>
<protein>
    <recommendedName>
        <fullName evidence="5">Transmembrane protein</fullName>
    </recommendedName>
</protein>
<evidence type="ECO:0008006" key="5">
    <source>
        <dbReference type="Google" id="ProtNLM"/>
    </source>
</evidence>
<dbReference type="Proteomes" id="UP000704712">
    <property type="component" value="Unassembled WGS sequence"/>
</dbReference>
<feature type="compositionally biased region" description="Polar residues" evidence="1">
    <location>
        <begin position="485"/>
        <end position="500"/>
    </location>
</feature>
<evidence type="ECO:0000313" key="3">
    <source>
        <dbReference type="EMBL" id="KAF4134025.1"/>
    </source>
</evidence>
<name>A0A8S9TZ14_PHYIN</name>
<feature type="region of interest" description="Disordered" evidence="1">
    <location>
        <begin position="1"/>
        <end position="25"/>
    </location>
</feature>
<evidence type="ECO:0000256" key="2">
    <source>
        <dbReference type="SAM" id="Phobius"/>
    </source>
</evidence>
<feature type="compositionally biased region" description="Low complexity" evidence="1">
    <location>
        <begin position="154"/>
        <end position="163"/>
    </location>
</feature>